<dbReference type="GO" id="GO:0004519">
    <property type="term" value="F:endonuclease activity"/>
    <property type="evidence" value="ECO:0007669"/>
    <property type="project" value="UniProtKB-KW"/>
</dbReference>
<evidence type="ECO:0000259" key="1">
    <source>
        <dbReference type="SMART" id="SM00496"/>
    </source>
</evidence>
<reference evidence="3 4" key="1">
    <citation type="submission" date="2019-03" db="EMBL/GenBank/DDBJ databases">
        <authorList>
            <person name="Lu H."/>
            <person name="Liu X."/>
            <person name="Lu M."/>
        </authorList>
    </citation>
    <scope>NUCLEOTIDE SEQUENCE [LARGE SCALE GENOMIC DNA]</scope>
</reference>
<keyword evidence="3" id="KW-0540">Nuclease</keyword>
<dbReference type="SUPFAM" id="SSF64496">
    <property type="entry name" value="DNA-binding domain of intron-encoded endonucleases"/>
    <property type="match status" value="1"/>
</dbReference>
<dbReference type="EMBL" id="MK639187">
    <property type="protein sequence ID" value="QBZ71023.1"/>
    <property type="molecule type" value="Genomic_DNA"/>
</dbReference>
<dbReference type="SMART" id="SM00496">
    <property type="entry name" value="IENR2"/>
    <property type="match status" value="2"/>
</dbReference>
<feature type="domain" description="Nuclease associated modular" evidence="1">
    <location>
        <begin position="130"/>
        <end position="146"/>
    </location>
</feature>
<sequence length="390" mass="45580">MNYQKIYSDLITKAKCRHLGGYKERHHIIPRCMGGADGKNNLVELTAREHFIAHRLLTKIYPDVRGLHYAVNLMRYNKGVKLTSRLIETLKIQNSVLFSGENNPRYGKPSWIKGKKTPEETKAKMRLAHKGKIISDEAKANMSKARKGRFSGKNSPRYGLPNPRRGEIWNSYDALYELWVYNNRPKRTKFNKIAVKAGYPNICYRHMIENFIRKENNMPHFNECSQLIEGVDKAEEAYFNALIHEDKDPLQVMLDMQKSLQVRLANDKPEHNKHPDELATAGDVVDWLRNQKDYIDDEFRELLTSLGGMSNGEKAASSVWKPWKAQHAEYRNRRIYELSPEDQLEIKFEMIDILHFVLNMFQGLGLSAEEIFKLYYLKNQHNFERQDNGY</sequence>
<name>A0A4D6DXE2_9CAUD</name>
<protein>
    <submittedName>
        <fullName evidence="3">Homing endonuclease</fullName>
    </submittedName>
</protein>
<evidence type="ECO:0000259" key="2">
    <source>
        <dbReference type="SMART" id="SM00507"/>
    </source>
</evidence>
<dbReference type="SUPFAM" id="SSF101386">
    <property type="entry name" value="all-alpha NTP pyrophosphatases"/>
    <property type="match status" value="1"/>
</dbReference>
<dbReference type="InterPro" id="IPR003615">
    <property type="entry name" value="HNH_nuc"/>
</dbReference>
<organism evidence="3 4">
    <name type="scientific">Shigella phage SSE1</name>
    <dbReference type="NCBI Taxonomy" id="2562131"/>
    <lineage>
        <taxon>Viruses</taxon>
        <taxon>Duplodnaviria</taxon>
        <taxon>Heunggongvirae</taxon>
        <taxon>Uroviricota</taxon>
        <taxon>Caudoviricetes</taxon>
        <taxon>Pantevenvirales</taxon>
        <taxon>Straboviridae</taxon>
        <taxon>Tevenvirinae</taxon>
        <taxon>Mosigvirus</taxon>
        <taxon>Mosigvirus JS09</taxon>
    </lineage>
</organism>
<evidence type="ECO:0000313" key="4">
    <source>
        <dbReference type="Proteomes" id="UP000297061"/>
    </source>
</evidence>
<accession>A0A4D6DXE2</accession>
<feature type="domain" description="HNH nuclease" evidence="2">
    <location>
        <begin position="5"/>
        <end position="51"/>
    </location>
</feature>
<dbReference type="GO" id="GO:0003677">
    <property type="term" value="F:DNA binding"/>
    <property type="evidence" value="ECO:0007669"/>
    <property type="project" value="InterPro"/>
</dbReference>
<keyword evidence="3" id="KW-0255">Endonuclease</keyword>
<dbReference type="Proteomes" id="UP000297061">
    <property type="component" value="Segment"/>
</dbReference>
<dbReference type="SMART" id="SM00507">
    <property type="entry name" value="HNHc"/>
    <property type="match status" value="1"/>
</dbReference>
<dbReference type="Pfam" id="PF07460">
    <property type="entry name" value="NUMOD3"/>
    <property type="match status" value="2"/>
</dbReference>
<dbReference type="InterPro" id="IPR003611">
    <property type="entry name" value="NUMOD3"/>
</dbReference>
<dbReference type="Gene3D" id="1.10.4010.10">
    <property type="entry name" value="Type II deoxyuridine triphosphatase"/>
    <property type="match status" value="1"/>
</dbReference>
<dbReference type="CDD" id="cd00085">
    <property type="entry name" value="HNHc"/>
    <property type="match status" value="1"/>
</dbReference>
<proteinExistence type="predicted"/>
<keyword evidence="3" id="KW-0378">Hydrolase</keyword>
<feature type="domain" description="Nuclease associated modular" evidence="1">
    <location>
        <begin position="113"/>
        <end position="129"/>
    </location>
</feature>
<evidence type="ECO:0000313" key="3">
    <source>
        <dbReference type="EMBL" id="QBZ71023.1"/>
    </source>
</evidence>